<dbReference type="AlphaFoldDB" id="A0A4R2HQI8"/>
<evidence type="ECO:0000313" key="7">
    <source>
        <dbReference type="Proteomes" id="UP000294508"/>
    </source>
</evidence>
<keyword evidence="1" id="KW-0805">Transcription regulation</keyword>
<dbReference type="PANTHER" id="PTHR30136">
    <property type="entry name" value="HELIX-TURN-HELIX TRANSCRIPTIONAL REGULATOR, ICLR FAMILY"/>
    <property type="match status" value="1"/>
</dbReference>
<dbReference type="EMBL" id="SLWN01000003">
    <property type="protein sequence ID" value="TCO33511.1"/>
    <property type="molecule type" value="Genomic_DNA"/>
</dbReference>
<dbReference type="Gene3D" id="1.10.10.10">
    <property type="entry name" value="Winged helix-like DNA-binding domain superfamily/Winged helix DNA-binding domain"/>
    <property type="match status" value="1"/>
</dbReference>
<organism evidence="6 7">
    <name type="scientific">Kribbella steppae</name>
    <dbReference type="NCBI Taxonomy" id="2512223"/>
    <lineage>
        <taxon>Bacteria</taxon>
        <taxon>Bacillati</taxon>
        <taxon>Actinomycetota</taxon>
        <taxon>Actinomycetes</taxon>
        <taxon>Propionibacteriales</taxon>
        <taxon>Kribbellaceae</taxon>
        <taxon>Kribbella</taxon>
    </lineage>
</organism>
<keyword evidence="7" id="KW-1185">Reference proteome</keyword>
<dbReference type="SMART" id="SM00346">
    <property type="entry name" value="HTH_ICLR"/>
    <property type="match status" value="1"/>
</dbReference>
<protein>
    <submittedName>
        <fullName evidence="6">IclR family transcriptional regulator</fullName>
    </submittedName>
</protein>
<dbReference type="PROSITE" id="PS51078">
    <property type="entry name" value="ICLR_ED"/>
    <property type="match status" value="1"/>
</dbReference>
<dbReference type="GO" id="GO:0003700">
    <property type="term" value="F:DNA-binding transcription factor activity"/>
    <property type="evidence" value="ECO:0007669"/>
    <property type="project" value="TreeGrafter"/>
</dbReference>
<gene>
    <name evidence="6" type="ORF">EV652_103513</name>
</gene>
<keyword evidence="3" id="KW-0804">Transcription</keyword>
<reference evidence="6 7" key="1">
    <citation type="journal article" date="2015" name="Stand. Genomic Sci.">
        <title>Genomic Encyclopedia of Bacterial and Archaeal Type Strains, Phase III: the genomes of soil and plant-associated and newly described type strains.</title>
        <authorList>
            <person name="Whitman W.B."/>
            <person name="Woyke T."/>
            <person name="Klenk H.P."/>
            <person name="Zhou Y."/>
            <person name="Lilburn T.G."/>
            <person name="Beck B.J."/>
            <person name="De Vos P."/>
            <person name="Vandamme P."/>
            <person name="Eisen J.A."/>
            <person name="Garrity G."/>
            <person name="Hugenholtz P."/>
            <person name="Kyrpides N.C."/>
        </authorList>
    </citation>
    <scope>NUCLEOTIDE SEQUENCE [LARGE SCALE GENOMIC DNA]</scope>
    <source>
        <strain evidence="6 7">VKM Ac-2572</strain>
    </source>
</reference>
<evidence type="ECO:0000256" key="3">
    <source>
        <dbReference type="ARBA" id="ARBA00023163"/>
    </source>
</evidence>
<dbReference type="Pfam" id="PF09339">
    <property type="entry name" value="HTH_IclR"/>
    <property type="match status" value="1"/>
</dbReference>
<name>A0A4R2HQI8_9ACTN</name>
<dbReference type="GO" id="GO:0003677">
    <property type="term" value="F:DNA binding"/>
    <property type="evidence" value="ECO:0007669"/>
    <property type="project" value="UniProtKB-KW"/>
</dbReference>
<evidence type="ECO:0000259" key="5">
    <source>
        <dbReference type="PROSITE" id="PS51078"/>
    </source>
</evidence>
<dbReference type="Pfam" id="PF01614">
    <property type="entry name" value="IclR_C"/>
    <property type="match status" value="1"/>
</dbReference>
<feature type="domain" description="HTH iclR-type" evidence="4">
    <location>
        <begin position="3"/>
        <end position="64"/>
    </location>
</feature>
<dbReference type="OrthoDB" id="4068713at2"/>
<dbReference type="SUPFAM" id="SSF46785">
    <property type="entry name" value="Winged helix' DNA-binding domain"/>
    <property type="match status" value="1"/>
</dbReference>
<evidence type="ECO:0000256" key="2">
    <source>
        <dbReference type="ARBA" id="ARBA00023125"/>
    </source>
</evidence>
<accession>A0A4R2HQI8</accession>
<evidence type="ECO:0000256" key="1">
    <source>
        <dbReference type="ARBA" id="ARBA00023015"/>
    </source>
</evidence>
<dbReference type="RefSeq" id="WP_132208960.1">
    <property type="nucleotide sequence ID" value="NZ_SLWN01000003.1"/>
</dbReference>
<feature type="domain" description="IclR-ED" evidence="5">
    <location>
        <begin position="65"/>
        <end position="244"/>
    </location>
</feature>
<dbReference type="SUPFAM" id="SSF55781">
    <property type="entry name" value="GAF domain-like"/>
    <property type="match status" value="1"/>
</dbReference>
<keyword evidence="2" id="KW-0238">DNA-binding</keyword>
<dbReference type="InterPro" id="IPR036388">
    <property type="entry name" value="WH-like_DNA-bd_sf"/>
</dbReference>
<sequence>MTASVSSRLLAVLRTFSHRTPLQTLSEISRRSDLPLTTTHRLVRELLQGGALERDDDGRYRIGLWLWEIAALAPRGLGLREIAMPFLEDVYEATRQHAQLAVLDGCDAVFLERISGRGAVHVFTRVGGRLPLHATGVGLALLAHADRELQERVITRPLRRYTSHTVADGEQLRRRLADVRRDGYVISSRAIEEISLSVAAPVYDADDRVVAAVSTVVPYGQHDPMTLVPLIKASARGISRALGAPSATGLPKSVRRTSIAWQPD</sequence>
<proteinExistence type="predicted"/>
<dbReference type="Gene3D" id="3.30.450.40">
    <property type="match status" value="1"/>
</dbReference>
<comment type="caution">
    <text evidence="6">The sequence shown here is derived from an EMBL/GenBank/DDBJ whole genome shotgun (WGS) entry which is preliminary data.</text>
</comment>
<evidence type="ECO:0000259" key="4">
    <source>
        <dbReference type="PROSITE" id="PS51077"/>
    </source>
</evidence>
<dbReference type="GO" id="GO:0045892">
    <property type="term" value="P:negative regulation of DNA-templated transcription"/>
    <property type="evidence" value="ECO:0007669"/>
    <property type="project" value="TreeGrafter"/>
</dbReference>
<dbReference type="Proteomes" id="UP000294508">
    <property type="component" value="Unassembled WGS sequence"/>
</dbReference>
<evidence type="ECO:0000313" key="6">
    <source>
        <dbReference type="EMBL" id="TCO33511.1"/>
    </source>
</evidence>
<dbReference type="PANTHER" id="PTHR30136:SF24">
    <property type="entry name" value="HTH-TYPE TRANSCRIPTIONAL REPRESSOR ALLR"/>
    <property type="match status" value="1"/>
</dbReference>
<dbReference type="InterPro" id="IPR029016">
    <property type="entry name" value="GAF-like_dom_sf"/>
</dbReference>
<dbReference type="PROSITE" id="PS51077">
    <property type="entry name" value="HTH_ICLR"/>
    <property type="match status" value="1"/>
</dbReference>
<dbReference type="InterPro" id="IPR005471">
    <property type="entry name" value="Tscrpt_reg_IclR_N"/>
</dbReference>
<dbReference type="InterPro" id="IPR050707">
    <property type="entry name" value="HTH_MetabolicPath_Reg"/>
</dbReference>
<dbReference type="InterPro" id="IPR014757">
    <property type="entry name" value="Tscrpt_reg_IclR_C"/>
</dbReference>
<dbReference type="InterPro" id="IPR036390">
    <property type="entry name" value="WH_DNA-bd_sf"/>
</dbReference>